<keyword evidence="3" id="KW-1185">Reference proteome</keyword>
<organism evidence="2 3">
    <name type="scientific">Carex littledalei</name>
    <dbReference type="NCBI Taxonomy" id="544730"/>
    <lineage>
        <taxon>Eukaryota</taxon>
        <taxon>Viridiplantae</taxon>
        <taxon>Streptophyta</taxon>
        <taxon>Embryophyta</taxon>
        <taxon>Tracheophyta</taxon>
        <taxon>Spermatophyta</taxon>
        <taxon>Magnoliopsida</taxon>
        <taxon>Liliopsida</taxon>
        <taxon>Poales</taxon>
        <taxon>Cyperaceae</taxon>
        <taxon>Cyperoideae</taxon>
        <taxon>Cariceae</taxon>
        <taxon>Carex</taxon>
        <taxon>Carex subgen. Euthyceras</taxon>
    </lineage>
</organism>
<gene>
    <name evidence="2" type="ORF">FCM35_KLT09417</name>
</gene>
<feature type="domain" description="R13L1/DRL21-like LRR repeat region" evidence="1">
    <location>
        <begin position="7"/>
        <end position="76"/>
    </location>
</feature>
<dbReference type="AlphaFoldDB" id="A0A833VY33"/>
<evidence type="ECO:0000313" key="3">
    <source>
        <dbReference type="Proteomes" id="UP000623129"/>
    </source>
</evidence>
<dbReference type="EMBL" id="SWLB01000002">
    <property type="protein sequence ID" value="KAF3340573.1"/>
    <property type="molecule type" value="Genomic_DNA"/>
</dbReference>
<name>A0A833VY33_9POAL</name>
<evidence type="ECO:0000259" key="1">
    <source>
        <dbReference type="Pfam" id="PF25019"/>
    </source>
</evidence>
<dbReference type="PANTHER" id="PTHR47186:SF3">
    <property type="entry name" value="OS09G0267800 PROTEIN"/>
    <property type="match status" value="1"/>
</dbReference>
<dbReference type="Pfam" id="PF25019">
    <property type="entry name" value="LRR_R13L1-DRL21"/>
    <property type="match status" value="1"/>
</dbReference>
<dbReference type="Gene3D" id="3.80.10.10">
    <property type="entry name" value="Ribonuclease Inhibitor"/>
    <property type="match status" value="1"/>
</dbReference>
<dbReference type="SUPFAM" id="SSF52058">
    <property type="entry name" value="L domain-like"/>
    <property type="match status" value="1"/>
</dbReference>
<dbReference type="PANTHER" id="PTHR47186">
    <property type="entry name" value="LEUCINE-RICH REPEAT-CONTAINING PROTEIN 57"/>
    <property type="match status" value="1"/>
</dbReference>
<protein>
    <submittedName>
        <fullName evidence="2">Disease resistance protein</fullName>
    </submittedName>
</protein>
<dbReference type="OrthoDB" id="1747797at2759"/>
<accession>A0A833VY33</accession>
<proteinExistence type="predicted"/>
<dbReference type="Proteomes" id="UP000623129">
    <property type="component" value="Unassembled WGS sequence"/>
</dbReference>
<dbReference type="InterPro" id="IPR032675">
    <property type="entry name" value="LRR_dom_sf"/>
</dbReference>
<sequence length="194" mass="21939">MQEPGIAMEILQGLEPNEGLEELEIRVYNGILFPAWMFNCGALRNLTYLSLWWCPICTALPPVWQLPLLQHLSLYNLDSLKHIVSRSSMVGQGGCQAYQMFPKLEYLKLEFMPSLENWQENDPAEGEVTSLAFPRLLHLVISRCPKLDTLPCCPLLRQLETIGKHNIPSSVIEAFTNNGVDHLMADLPHGFIGH</sequence>
<evidence type="ECO:0000313" key="2">
    <source>
        <dbReference type="EMBL" id="KAF3340573.1"/>
    </source>
</evidence>
<reference evidence="2" key="1">
    <citation type="submission" date="2020-01" db="EMBL/GenBank/DDBJ databases">
        <title>Genome sequence of Kobresia littledalei, the first chromosome-level genome in the family Cyperaceae.</title>
        <authorList>
            <person name="Qu G."/>
        </authorList>
    </citation>
    <scope>NUCLEOTIDE SEQUENCE</scope>
    <source>
        <strain evidence="2">C.B.Clarke</strain>
        <tissue evidence="2">Leaf</tissue>
    </source>
</reference>
<comment type="caution">
    <text evidence="2">The sequence shown here is derived from an EMBL/GenBank/DDBJ whole genome shotgun (WGS) entry which is preliminary data.</text>
</comment>
<dbReference type="InterPro" id="IPR056789">
    <property type="entry name" value="LRR_R13L1-DRL21"/>
</dbReference>